<evidence type="ECO:0000313" key="2">
    <source>
        <dbReference type="EMBL" id="CAK9875610.1"/>
    </source>
</evidence>
<feature type="region of interest" description="Disordered" evidence="1">
    <location>
        <begin position="1"/>
        <end position="20"/>
    </location>
</feature>
<organism evidence="2 3">
    <name type="scientific">Sphagnum jensenii</name>
    <dbReference type="NCBI Taxonomy" id="128206"/>
    <lineage>
        <taxon>Eukaryota</taxon>
        <taxon>Viridiplantae</taxon>
        <taxon>Streptophyta</taxon>
        <taxon>Embryophyta</taxon>
        <taxon>Bryophyta</taxon>
        <taxon>Sphagnophytina</taxon>
        <taxon>Sphagnopsida</taxon>
        <taxon>Sphagnales</taxon>
        <taxon>Sphagnaceae</taxon>
        <taxon>Sphagnum</taxon>
    </lineage>
</organism>
<evidence type="ECO:0000313" key="3">
    <source>
        <dbReference type="Proteomes" id="UP001497522"/>
    </source>
</evidence>
<gene>
    <name evidence="2" type="ORF">CSSPJE1EN2_LOCUS17858</name>
</gene>
<sequence>MSLAGRSSGGEPPTETGPIHRIDLARGGEQFLVVRRDFNQKLKAPLSLNSSGSRRPLRVQLMRGGERLQERVQCFQLDFGNVFCYFSREELIPAVAQHFAAQGDRTLGIGDTALFRAGNVPPFIRIS</sequence>
<proteinExistence type="predicted"/>
<protein>
    <submittedName>
        <fullName evidence="2">Uncharacterized protein</fullName>
    </submittedName>
</protein>
<accession>A0ABP1BJ39</accession>
<keyword evidence="3" id="KW-1185">Reference proteome</keyword>
<name>A0ABP1BJ39_9BRYO</name>
<dbReference type="EMBL" id="OZ023705">
    <property type="protein sequence ID" value="CAK9875610.1"/>
    <property type="molecule type" value="Genomic_DNA"/>
</dbReference>
<dbReference type="Proteomes" id="UP001497522">
    <property type="component" value="Chromosome 4"/>
</dbReference>
<reference evidence="2" key="1">
    <citation type="submission" date="2024-03" db="EMBL/GenBank/DDBJ databases">
        <authorList>
            <consortium name="ELIXIR-Norway"/>
            <consortium name="Elixir Norway"/>
        </authorList>
    </citation>
    <scope>NUCLEOTIDE SEQUENCE</scope>
</reference>
<evidence type="ECO:0000256" key="1">
    <source>
        <dbReference type="SAM" id="MobiDB-lite"/>
    </source>
</evidence>